<proteinExistence type="predicted"/>
<dbReference type="EMBL" id="CACVBM020000066">
    <property type="protein sequence ID" value="CAA7013821.1"/>
    <property type="molecule type" value="Genomic_DNA"/>
</dbReference>
<evidence type="ECO:0000313" key="2">
    <source>
        <dbReference type="EMBL" id="CAA7013821.1"/>
    </source>
</evidence>
<keyword evidence="3" id="KW-1185">Reference proteome</keyword>
<organism evidence="2 3">
    <name type="scientific">Microthlaspi erraticum</name>
    <dbReference type="NCBI Taxonomy" id="1685480"/>
    <lineage>
        <taxon>Eukaryota</taxon>
        <taxon>Viridiplantae</taxon>
        <taxon>Streptophyta</taxon>
        <taxon>Embryophyta</taxon>
        <taxon>Tracheophyta</taxon>
        <taxon>Spermatophyta</taxon>
        <taxon>Magnoliopsida</taxon>
        <taxon>eudicotyledons</taxon>
        <taxon>Gunneridae</taxon>
        <taxon>Pentapetalae</taxon>
        <taxon>rosids</taxon>
        <taxon>malvids</taxon>
        <taxon>Brassicales</taxon>
        <taxon>Brassicaceae</taxon>
        <taxon>Coluteocarpeae</taxon>
        <taxon>Microthlaspi</taxon>
    </lineage>
</organism>
<dbReference type="Proteomes" id="UP000467841">
    <property type="component" value="Unassembled WGS sequence"/>
</dbReference>
<dbReference type="InterPro" id="IPR017451">
    <property type="entry name" value="F-box-assoc_interact_dom"/>
</dbReference>
<sequence length="351" mass="39827">MKTLEDPFLGIPIDLVMDILFRVPARTIASCRSVSKQWRSIIGRRDFKELFLTIPQNTARKSTLVLTRYHANHYSLREFSASFGSPLGGFICRQDTGRHVGIVICNPATGESLSLPQVESESINTWVSPVLGYDPIDKQFKVLCIQHDSVPSRPEDHQIMTLENGKHLWRTVQGKPHYPRSNEICIDGVLYYTAVVELGLKVSMIVCFDVRFENFSFISINDDDEATVLTSRCQLINYKGKLGALQFKETLPARLELCVLEDAGKRKWSMVIYTLPRLLGGDATELDIVGMTSRGEVVLSSQCLDDSFPFYLYYYNLESNRFTSFRIQGLEGFTCRIASTFLGYVENLKLM</sequence>
<dbReference type="InterPro" id="IPR036047">
    <property type="entry name" value="F-box-like_dom_sf"/>
</dbReference>
<dbReference type="AlphaFoldDB" id="A0A6D2HCM8"/>
<evidence type="ECO:0000259" key="1">
    <source>
        <dbReference type="PROSITE" id="PS50181"/>
    </source>
</evidence>
<evidence type="ECO:0000313" key="3">
    <source>
        <dbReference type="Proteomes" id="UP000467841"/>
    </source>
</evidence>
<protein>
    <recommendedName>
        <fullName evidence="1">F-box domain-containing protein</fullName>
    </recommendedName>
</protein>
<dbReference type="SMART" id="SM00256">
    <property type="entry name" value="FBOX"/>
    <property type="match status" value="1"/>
</dbReference>
<dbReference type="PROSITE" id="PS50181">
    <property type="entry name" value="FBOX"/>
    <property type="match status" value="1"/>
</dbReference>
<dbReference type="Gene3D" id="1.20.1280.50">
    <property type="match status" value="1"/>
</dbReference>
<dbReference type="OrthoDB" id="1845276at2759"/>
<dbReference type="InterPro" id="IPR001810">
    <property type="entry name" value="F-box_dom"/>
</dbReference>
<dbReference type="SUPFAM" id="SSF81383">
    <property type="entry name" value="F-box domain"/>
    <property type="match status" value="1"/>
</dbReference>
<dbReference type="PANTHER" id="PTHR31111">
    <property type="entry name" value="BNAA05G37150D PROTEIN-RELATED"/>
    <property type="match status" value="1"/>
</dbReference>
<dbReference type="InterPro" id="IPR013187">
    <property type="entry name" value="F-box-assoc_dom_typ3"/>
</dbReference>
<dbReference type="Pfam" id="PF08268">
    <property type="entry name" value="FBA_3"/>
    <property type="match status" value="1"/>
</dbReference>
<dbReference type="PANTHER" id="PTHR31111:SF59">
    <property type="entry name" value="(RAPE) HYPOTHETICAL PROTEIN"/>
    <property type="match status" value="1"/>
</dbReference>
<comment type="caution">
    <text evidence="2">The sequence shown here is derived from an EMBL/GenBank/DDBJ whole genome shotgun (WGS) entry which is preliminary data.</text>
</comment>
<accession>A0A6D2HCM8</accession>
<name>A0A6D2HCM8_9BRAS</name>
<gene>
    <name evidence="2" type="ORF">MERR_LOCUS1055</name>
</gene>
<dbReference type="CDD" id="cd22157">
    <property type="entry name" value="F-box_AtFBW1-like"/>
    <property type="match status" value="1"/>
</dbReference>
<dbReference type="NCBIfam" id="TIGR01640">
    <property type="entry name" value="F_box_assoc_1"/>
    <property type="match status" value="1"/>
</dbReference>
<feature type="domain" description="F-box" evidence="1">
    <location>
        <begin position="5"/>
        <end position="54"/>
    </location>
</feature>
<reference evidence="2" key="1">
    <citation type="submission" date="2020-01" db="EMBL/GenBank/DDBJ databases">
        <authorList>
            <person name="Mishra B."/>
        </authorList>
    </citation>
    <scope>NUCLEOTIDE SEQUENCE [LARGE SCALE GENOMIC DNA]</scope>
</reference>